<evidence type="ECO:0000313" key="2">
    <source>
        <dbReference type="Proteomes" id="UP001176941"/>
    </source>
</evidence>
<accession>A0ABN8YFJ5</accession>
<dbReference type="Proteomes" id="UP001176941">
    <property type="component" value="Chromosome 19"/>
</dbReference>
<dbReference type="EMBL" id="OX459955">
    <property type="protein sequence ID" value="CAI9159800.1"/>
    <property type="molecule type" value="Genomic_DNA"/>
</dbReference>
<gene>
    <name evidence="1" type="ORF">MRATA1EN1_LOCUS8762</name>
</gene>
<reference evidence="1" key="1">
    <citation type="submission" date="2023-04" db="EMBL/GenBank/DDBJ databases">
        <authorList>
            <consortium name="ELIXIR-Norway"/>
        </authorList>
    </citation>
    <scope>NUCLEOTIDE SEQUENCE [LARGE SCALE GENOMIC DNA]</scope>
</reference>
<protein>
    <submittedName>
        <fullName evidence="1">Uncharacterized protein</fullName>
    </submittedName>
</protein>
<keyword evidence="2" id="KW-1185">Reference proteome</keyword>
<evidence type="ECO:0000313" key="1">
    <source>
        <dbReference type="EMBL" id="CAI9159800.1"/>
    </source>
</evidence>
<sequence length="104" mass="11562">MLLVCDRWVPASLQFTRDLCLSQFTRERFTCSLCLLHREKGELDPSSDQVPLAEASLAQVQGELARNQERGAGPTSGTRWGLAVTEPATSSVLQEAHKRSLFLF</sequence>
<proteinExistence type="predicted"/>
<organism evidence="1 2">
    <name type="scientific">Rangifer tarandus platyrhynchus</name>
    <name type="common">Svalbard reindeer</name>
    <dbReference type="NCBI Taxonomy" id="3082113"/>
    <lineage>
        <taxon>Eukaryota</taxon>
        <taxon>Metazoa</taxon>
        <taxon>Chordata</taxon>
        <taxon>Craniata</taxon>
        <taxon>Vertebrata</taxon>
        <taxon>Euteleostomi</taxon>
        <taxon>Mammalia</taxon>
        <taxon>Eutheria</taxon>
        <taxon>Laurasiatheria</taxon>
        <taxon>Artiodactyla</taxon>
        <taxon>Ruminantia</taxon>
        <taxon>Pecora</taxon>
        <taxon>Cervidae</taxon>
        <taxon>Odocoileinae</taxon>
        <taxon>Rangifer</taxon>
    </lineage>
</organism>
<name>A0ABN8YFJ5_RANTA</name>